<dbReference type="SUPFAM" id="SSF47336">
    <property type="entry name" value="ACP-like"/>
    <property type="match status" value="1"/>
</dbReference>
<evidence type="ECO:0000313" key="13">
    <source>
        <dbReference type="EMBL" id="AFX89803.1"/>
    </source>
</evidence>
<keyword evidence="8 9" id="KW-0275">Fatty acid biosynthesis</keyword>
<organism evidence="13 14">
    <name type="scientific">Helicobacter pylori Aklavik86</name>
    <dbReference type="NCBI Taxonomy" id="1055532"/>
    <lineage>
        <taxon>Bacteria</taxon>
        <taxon>Pseudomonadati</taxon>
        <taxon>Campylobacterota</taxon>
        <taxon>Epsilonproteobacteria</taxon>
        <taxon>Campylobacterales</taxon>
        <taxon>Helicobacteraceae</taxon>
        <taxon>Helicobacter</taxon>
    </lineage>
</organism>
<evidence type="ECO:0000256" key="2">
    <source>
        <dbReference type="ARBA" id="ARBA00022450"/>
    </source>
</evidence>
<dbReference type="NCBIfam" id="NF002150">
    <property type="entry name" value="PRK00982.1-4"/>
    <property type="match status" value="1"/>
</dbReference>
<gene>
    <name evidence="9 13" type="primary">acpP</name>
    <name evidence="13" type="ORF">HPAKL86_03975</name>
</gene>
<keyword evidence="4 9" id="KW-0444">Lipid biosynthesis</keyword>
<dbReference type="EMBL" id="CP003476">
    <property type="protein sequence ID" value="AFX89803.1"/>
    <property type="molecule type" value="Genomic_DNA"/>
</dbReference>
<evidence type="ECO:0000256" key="10">
    <source>
        <dbReference type="NCBIfam" id="TIGR00517"/>
    </source>
</evidence>
<evidence type="ECO:0000259" key="12">
    <source>
        <dbReference type="PROSITE" id="PS50075"/>
    </source>
</evidence>
<dbReference type="Gene3D" id="1.10.1200.10">
    <property type="entry name" value="ACP-like"/>
    <property type="match status" value="1"/>
</dbReference>
<dbReference type="AlphaFoldDB" id="K7Y9S4"/>
<keyword evidence="3 9" id="KW-0963">Cytoplasm</keyword>
<keyword evidence="2 9" id="KW-0596">Phosphopantetheine</keyword>
<accession>K7Y9S4</accession>
<evidence type="ECO:0000256" key="5">
    <source>
        <dbReference type="ARBA" id="ARBA00022553"/>
    </source>
</evidence>
<dbReference type="UniPathway" id="UPA00094"/>
<dbReference type="PANTHER" id="PTHR20863">
    <property type="entry name" value="ACYL CARRIER PROTEIN"/>
    <property type="match status" value="1"/>
</dbReference>
<dbReference type="PANTHER" id="PTHR20863:SF76">
    <property type="entry name" value="CARRIER DOMAIN-CONTAINING PROTEIN"/>
    <property type="match status" value="1"/>
</dbReference>
<dbReference type="FunFam" id="1.10.1200.10:FF:000006">
    <property type="entry name" value="Acyl carrier protein"/>
    <property type="match status" value="1"/>
</dbReference>
<sequence length="87" mass="9534">MGSDLIKGSKNLFEDIQVVIAEQLNVDAAQVTPEAEFVKDLGADSLDVVELIMALEEKFGIEIPDEQAEKIVNVGDVVKYIEDNAKK</sequence>
<evidence type="ECO:0000256" key="3">
    <source>
        <dbReference type="ARBA" id="ARBA00022490"/>
    </source>
</evidence>
<comment type="PTM">
    <text evidence="11">4'-phosphopantetheine is transferred from CoA to a specific serine of apo-ACP by acpS.</text>
</comment>
<evidence type="ECO:0000256" key="1">
    <source>
        <dbReference type="ARBA" id="ARBA00003180"/>
    </source>
</evidence>
<dbReference type="Proteomes" id="UP000010078">
    <property type="component" value="Chromosome"/>
</dbReference>
<dbReference type="UniPathway" id="UPA00360"/>
<dbReference type="GO" id="GO:0000035">
    <property type="term" value="F:acyl binding"/>
    <property type="evidence" value="ECO:0007669"/>
    <property type="project" value="TreeGrafter"/>
</dbReference>
<keyword evidence="7 9" id="KW-0443">Lipid metabolism</keyword>
<name>K7Y9S4_HELPX</name>
<comment type="pathway">
    <text evidence="9 11">Lipid metabolism; fatty acid biosynthesis.</text>
</comment>
<keyword evidence="6 9" id="KW-0276">Fatty acid metabolism</keyword>
<keyword evidence="5 9" id="KW-0597">Phosphoprotein</keyword>
<comment type="similarity">
    <text evidence="9">Belongs to the acyl carrier protein (ACP) family.</text>
</comment>
<dbReference type="Pfam" id="PF00550">
    <property type="entry name" value="PP-binding"/>
    <property type="match status" value="1"/>
</dbReference>
<dbReference type="InterPro" id="IPR003231">
    <property type="entry name" value="ACP"/>
</dbReference>
<dbReference type="InterPro" id="IPR020806">
    <property type="entry name" value="PKS_PP-bd"/>
</dbReference>
<dbReference type="PROSITE" id="PS50075">
    <property type="entry name" value="CARRIER"/>
    <property type="match status" value="1"/>
</dbReference>
<dbReference type="GO" id="GO:0005829">
    <property type="term" value="C:cytosol"/>
    <property type="evidence" value="ECO:0007669"/>
    <property type="project" value="TreeGrafter"/>
</dbReference>
<evidence type="ECO:0000256" key="9">
    <source>
        <dbReference type="HAMAP-Rule" id="MF_01217"/>
    </source>
</evidence>
<feature type="domain" description="Carrier" evidence="12">
    <location>
        <begin position="10"/>
        <end position="85"/>
    </location>
</feature>
<comment type="function">
    <text evidence="1 9 11">Carrier of the growing fatty acid chain in fatty acid biosynthesis.</text>
</comment>
<dbReference type="KEGG" id="hpyk:HPAKL86_03975"/>
<dbReference type="NCBIfam" id="TIGR00517">
    <property type="entry name" value="acyl_carrier"/>
    <property type="match status" value="1"/>
</dbReference>
<evidence type="ECO:0000256" key="4">
    <source>
        <dbReference type="ARBA" id="ARBA00022516"/>
    </source>
</evidence>
<dbReference type="GO" id="GO:0031177">
    <property type="term" value="F:phosphopantetheine binding"/>
    <property type="evidence" value="ECO:0007669"/>
    <property type="project" value="InterPro"/>
</dbReference>
<evidence type="ECO:0000256" key="6">
    <source>
        <dbReference type="ARBA" id="ARBA00022832"/>
    </source>
</evidence>
<dbReference type="PATRIC" id="fig|1055532.3.peg.816"/>
<dbReference type="GO" id="GO:0016020">
    <property type="term" value="C:membrane"/>
    <property type="evidence" value="ECO:0007669"/>
    <property type="project" value="GOC"/>
</dbReference>
<protein>
    <recommendedName>
        <fullName evidence="9 10">Acyl carrier protein</fullName>
        <shortName evidence="9">ACP</shortName>
    </recommendedName>
</protein>
<dbReference type="GO" id="GO:0036104">
    <property type="term" value="P:Kdo2-lipid A biosynthetic process"/>
    <property type="evidence" value="ECO:0007669"/>
    <property type="project" value="UniProtKB-UniPathway"/>
</dbReference>
<dbReference type="NCBIfam" id="NF002148">
    <property type="entry name" value="PRK00982.1-2"/>
    <property type="match status" value="1"/>
</dbReference>
<evidence type="ECO:0000256" key="11">
    <source>
        <dbReference type="RuleBase" id="RU003545"/>
    </source>
</evidence>
<dbReference type="PROSITE" id="PS00012">
    <property type="entry name" value="PHOSPHOPANTETHEINE"/>
    <property type="match status" value="1"/>
</dbReference>
<reference evidence="13 14" key="1">
    <citation type="journal article" date="2015" name="Genome Announc.">
        <title>Complete Genome Sequences of Two Helicobacter pylori Strains from a Canadian Arctic Aboriginal Community.</title>
        <authorList>
            <person name="Kersulyte D."/>
            <person name="Bertoli M.T."/>
            <person name="Tamma S."/>
            <person name="Keelan M."/>
            <person name="Munday R."/>
            <person name="Geary J."/>
            <person name="Veldhuyzen van Zanten S."/>
            <person name="Goodman K.J."/>
            <person name="Berg D.E."/>
        </authorList>
    </citation>
    <scope>NUCLEOTIDE SEQUENCE [LARGE SCALE GENOMIC DNA]</scope>
    <source>
        <strain evidence="13">Aklavik86</strain>
    </source>
</reference>
<evidence type="ECO:0000256" key="7">
    <source>
        <dbReference type="ARBA" id="ARBA00023098"/>
    </source>
</evidence>
<dbReference type="InterPro" id="IPR036736">
    <property type="entry name" value="ACP-like_sf"/>
</dbReference>
<dbReference type="GO" id="GO:0009245">
    <property type="term" value="P:lipid A biosynthetic process"/>
    <property type="evidence" value="ECO:0007669"/>
    <property type="project" value="TreeGrafter"/>
</dbReference>
<dbReference type="InterPro" id="IPR009081">
    <property type="entry name" value="PP-bd_ACP"/>
</dbReference>
<proteinExistence type="inferred from homology"/>
<dbReference type="SMART" id="SM00823">
    <property type="entry name" value="PKS_PP"/>
    <property type="match status" value="1"/>
</dbReference>
<dbReference type="HAMAP" id="MF_01217">
    <property type="entry name" value="Acyl_carrier"/>
    <property type="match status" value="1"/>
</dbReference>
<dbReference type="InterPro" id="IPR006162">
    <property type="entry name" value="Ppantetheine_attach_site"/>
</dbReference>
<feature type="modified residue" description="O-(pantetheine 4'-phosphoryl)serine" evidence="9">
    <location>
        <position position="45"/>
    </location>
</feature>
<dbReference type="NCBIfam" id="NF002151">
    <property type="entry name" value="PRK00982.1-5"/>
    <property type="match status" value="1"/>
</dbReference>
<evidence type="ECO:0000313" key="14">
    <source>
        <dbReference type="Proteomes" id="UP000010078"/>
    </source>
</evidence>
<comment type="subcellular location">
    <subcellularLocation>
        <location evidence="9">Cytoplasm</location>
    </subcellularLocation>
</comment>
<dbReference type="GO" id="GO:0000036">
    <property type="term" value="F:acyl carrier activity"/>
    <property type="evidence" value="ECO:0007669"/>
    <property type="project" value="UniProtKB-UniRule"/>
</dbReference>
<dbReference type="HOGENOM" id="CLU_108696_5_1_7"/>
<dbReference type="RefSeq" id="WP_015087170.1">
    <property type="nucleotide sequence ID" value="NC_019563.1"/>
</dbReference>
<evidence type="ECO:0000256" key="8">
    <source>
        <dbReference type="ARBA" id="ARBA00023160"/>
    </source>
</evidence>
<comment type="PTM">
    <text evidence="9">4'-phosphopantetheine is transferred from CoA to a specific serine of apo-ACP by AcpS. This modification is essential for activity because fatty acids are bound in thioester linkage to the sulfhydryl of the prosthetic group.</text>
</comment>